<dbReference type="SUPFAM" id="SSF103473">
    <property type="entry name" value="MFS general substrate transporter"/>
    <property type="match status" value="2"/>
</dbReference>
<evidence type="ECO:0000256" key="5">
    <source>
        <dbReference type="ARBA" id="ARBA00022692"/>
    </source>
</evidence>
<evidence type="ECO:0000256" key="3">
    <source>
        <dbReference type="ARBA" id="ARBA00022448"/>
    </source>
</evidence>
<comment type="similarity">
    <text evidence="2">Belongs to the major facilitator superfamily. Sugar transporter (TC 2.A.1.1) family.</text>
</comment>
<sequence>MSEVAIYKYRGALNMMFQLVITICIFVANVLNYIFAKMENGEGWKCSLGCAIVHAVMIMFGAIILPNSPSSLIEHGLDEKAKKELLKIRGTTNIDQEFEDLMAASESSKVVKHPWVSWLKRQYRPQLAFAIAIPFFQQLTSMNVIMFYAPILFKIIGFGATASLMSAMIIDACNAIATLASIFIVDKFGRCTLFLKGGAQMLIYQILIAMAIGFKFGFGGNPRVLPKWYAIMVVCGICIYVAGFAWSWGPLGWLFPSGVTSMDPFLKKFFPEVYAKENNIKPYDNQYCKFDSQTLTLFTSSLYLAALVASSVPIYVSEVAIYKYRGALNMMFQLEITIGIFVANVLNYIFAKMENGEGWKYSLGCAIVHAVMIMFGAIILPNSPSSLIEHGLDEKAKKELIKIRGTTDIDQEFEDLMTASESFKVVKHPWVSWLKRQYRPQLAFAIAIPFFQQLTSMNVIMFYAPILFKTIDFGATASLMSAMIIGACNAIATLASIFTVDKFGRCTLFLEGGAQMLICQILITMAIGFKFGFDGNPKVLPKWVVVYE</sequence>
<feature type="transmembrane region" description="Helical" evidence="9">
    <location>
        <begin position="197"/>
        <end position="216"/>
    </location>
</feature>
<gene>
    <name evidence="11" type="ORF">DEO72_LG3g1689</name>
</gene>
<evidence type="ECO:0000256" key="2">
    <source>
        <dbReference type="ARBA" id="ARBA00010992"/>
    </source>
</evidence>
<feature type="domain" description="Major facilitator superfamily (MFS) profile" evidence="10">
    <location>
        <begin position="127"/>
        <end position="548"/>
    </location>
</feature>
<feature type="transmembrane region" description="Helical" evidence="9">
    <location>
        <begin position="295"/>
        <end position="316"/>
    </location>
</feature>
<evidence type="ECO:0000256" key="1">
    <source>
        <dbReference type="ARBA" id="ARBA00004141"/>
    </source>
</evidence>
<feature type="transmembrane region" description="Helical" evidence="9">
    <location>
        <begin position="512"/>
        <end position="533"/>
    </location>
</feature>
<feature type="transmembrane region" description="Helical" evidence="9">
    <location>
        <begin position="228"/>
        <end position="248"/>
    </location>
</feature>
<dbReference type="GO" id="GO:0015144">
    <property type="term" value="F:carbohydrate transmembrane transporter activity"/>
    <property type="evidence" value="ECO:0007669"/>
    <property type="project" value="InterPro"/>
</dbReference>
<evidence type="ECO:0000256" key="4">
    <source>
        <dbReference type="ARBA" id="ARBA00022597"/>
    </source>
</evidence>
<feature type="transmembrane region" description="Helical" evidence="9">
    <location>
        <begin position="478"/>
        <end position="500"/>
    </location>
</feature>
<name>A0A4D6LFQ5_VIGUN</name>
<dbReference type="GO" id="GO:0016020">
    <property type="term" value="C:membrane"/>
    <property type="evidence" value="ECO:0007669"/>
    <property type="project" value="UniProtKB-SubCell"/>
</dbReference>
<evidence type="ECO:0000256" key="8">
    <source>
        <dbReference type="ARBA" id="ARBA00023136"/>
    </source>
</evidence>
<proteinExistence type="inferred from homology"/>
<dbReference type="EMBL" id="CP039347">
    <property type="protein sequence ID" value="QCD87155.1"/>
    <property type="molecule type" value="Genomic_DNA"/>
</dbReference>
<dbReference type="InterPro" id="IPR036259">
    <property type="entry name" value="MFS_trans_sf"/>
</dbReference>
<evidence type="ECO:0000259" key="10">
    <source>
        <dbReference type="PROSITE" id="PS50850"/>
    </source>
</evidence>
<evidence type="ECO:0000256" key="6">
    <source>
        <dbReference type="ARBA" id="ARBA00022847"/>
    </source>
</evidence>
<feature type="transmembrane region" description="Helical" evidence="9">
    <location>
        <begin position="12"/>
        <end position="34"/>
    </location>
</feature>
<reference evidence="11 12" key="1">
    <citation type="submission" date="2019-04" db="EMBL/GenBank/DDBJ databases">
        <title>An improved genome assembly and genetic linkage map for asparagus bean, Vigna unguiculata ssp. sesquipedialis.</title>
        <authorList>
            <person name="Xia Q."/>
            <person name="Zhang R."/>
            <person name="Dong Y."/>
        </authorList>
    </citation>
    <scope>NUCLEOTIDE SEQUENCE [LARGE SCALE GENOMIC DNA]</scope>
    <source>
        <tissue evidence="11">Leaf</tissue>
    </source>
</reference>
<dbReference type="PANTHER" id="PTHR23500:SF477">
    <property type="entry name" value="MAJOR FACILITATOR SUPERFAMILY (MFS) PROFILE DOMAIN-CONTAINING PROTEIN"/>
    <property type="match status" value="1"/>
</dbReference>
<keyword evidence="5 9" id="KW-0812">Transmembrane</keyword>
<organism evidence="11 12">
    <name type="scientific">Vigna unguiculata</name>
    <name type="common">Cowpea</name>
    <dbReference type="NCBI Taxonomy" id="3917"/>
    <lineage>
        <taxon>Eukaryota</taxon>
        <taxon>Viridiplantae</taxon>
        <taxon>Streptophyta</taxon>
        <taxon>Embryophyta</taxon>
        <taxon>Tracheophyta</taxon>
        <taxon>Spermatophyta</taxon>
        <taxon>Magnoliopsida</taxon>
        <taxon>eudicotyledons</taxon>
        <taxon>Gunneridae</taxon>
        <taxon>Pentapetalae</taxon>
        <taxon>rosids</taxon>
        <taxon>fabids</taxon>
        <taxon>Fabales</taxon>
        <taxon>Fabaceae</taxon>
        <taxon>Papilionoideae</taxon>
        <taxon>50 kb inversion clade</taxon>
        <taxon>NPAAA clade</taxon>
        <taxon>indigoferoid/millettioid clade</taxon>
        <taxon>Phaseoleae</taxon>
        <taxon>Vigna</taxon>
    </lineage>
</organism>
<accession>A0A4D6LFQ5</accession>
<feature type="transmembrane region" description="Helical" evidence="9">
    <location>
        <begin position="164"/>
        <end position="185"/>
    </location>
</feature>
<dbReference type="AlphaFoldDB" id="A0A4D6LFQ5"/>
<dbReference type="InterPro" id="IPR020846">
    <property type="entry name" value="MFS_dom"/>
</dbReference>
<feature type="transmembrane region" description="Helical" evidence="9">
    <location>
        <begin position="46"/>
        <end position="65"/>
    </location>
</feature>
<evidence type="ECO:0000256" key="9">
    <source>
        <dbReference type="SAM" id="Phobius"/>
    </source>
</evidence>
<evidence type="ECO:0000313" key="11">
    <source>
        <dbReference type="EMBL" id="QCD87155.1"/>
    </source>
</evidence>
<protein>
    <submittedName>
        <fullName evidence="11">MFS transporter</fullName>
    </submittedName>
</protein>
<keyword evidence="3" id="KW-0813">Transport</keyword>
<dbReference type="PROSITE" id="PS50850">
    <property type="entry name" value="MFS"/>
    <property type="match status" value="1"/>
</dbReference>
<keyword evidence="12" id="KW-1185">Reference proteome</keyword>
<dbReference type="Proteomes" id="UP000501690">
    <property type="component" value="Linkage Group LG3"/>
</dbReference>
<dbReference type="InterPro" id="IPR045262">
    <property type="entry name" value="STP/PLT_plant"/>
</dbReference>
<dbReference type="InterPro" id="IPR003663">
    <property type="entry name" value="Sugar/inositol_transpt"/>
</dbReference>
<evidence type="ECO:0000256" key="7">
    <source>
        <dbReference type="ARBA" id="ARBA00022989"/>
    </source>
</evidence>
<dbReference type="InterPro" id="IPR005828">
    <property type="entry name" value="MFS_sugar_transport-like"/>
</dbReference>
<comment type="subcellular location">
    <subcellularLocation>
        <location evidence="1">Membrane</location>
        <topology evidence="1">Multi-pass membrane protein</topology>
    </subcellularLocation>
</comment>
<dbReference type="Gene3D" id="1.20.1250.20">
    <property type="entry name" value="MFS general substrate transporter like domains"/>
    <property type="match status" value="2"/>
</dbReference>
<dbReference type="GO" id="GO:0015293">
    <property type="term" value="F:symporter activity"/>
    <property type="evidence" value="ECO:0007669"/>
    <property type="project" value="UniProtKB-KW"/>
</dbReference>
<feature type="transmembrane region" description="Helical" evidence="9">
    <location>
        <begin position="328"/>
        <end position="349"/>
    </location>
</feature>
<keyword evidence="6" id="KW-0769">Symport</keyword>
<feature type="transmembrane region" description="Helical" evidence="9">
    <location>
        <begin position="442"/>
        <end position="466"/>
    </location>
</feature>
<keyword evidence="8 9" id="KW-0472">Membrane</keyword>
<dbReference type="PANTHER" id="PTHR23500">
    <property type="entry name" value="SOLUTE CARRIER FAMILY 2, FACILITATED GLUCOSE TRANSPORTER"/>
    <property type="match status" value="1"/>
</dbReference>
<keyword evidence="4" id="KW-0762">Sugar transport</keyword>
<feature type="transmembrane region" description="Helical" evidence="9">
    <location>
        <begin position="361"/>
        <end position="380"/>
    </location>
</feature>
<dbReference type="PRINTS" id="PR00171">
    <property type="entry name" value="SUGRTRNSPORT"/>
</dbReference>
<dbReference type="Pfam" id="PF00083">
    <property type="entry name" value="Sugar_tr"/>
    <property type="match status" value="2"/>
</dbReference>
<evidence type="ECO:0000313" key="12">
    <source>
        <dbReference type="Proteomes" id="UP000501690"/>
    </source>
</evidence>
<keyword evidence="7 9" id="KW-1133">Transmembrane helix</keyword>
<feature type="transmembrane region" description="Helical" evidence="9">
    <location>
        <begin position="127"/>
        <end position="152"/>
    </location>
</feature>